<dbReference type="GeneTree" id="ENSGT01150000290018"/>
<evidence type="ECO:0000313" key="1">
    <source>
        <dbReference type="Ensembl" id="ENSAOCP00000020820.2"/>
    </source>
</evidence>
<dbReference type="Ensembl" id="ENSAOCT00000012077.2">
    <property type="protein sequence ID" value="ENSAOCP00000020820.2"/>
    <property type="gene ID" value="ENSAOCG00000005195.2"/>
</dbReference>
<reference evidence="1" key="3">
    <citation type="submission" date="2025-09" db="UniProtKB">
        <authorList>
            <consortium name="Ensembl"/>
        </authorList>
    </citation>
    <scope>IDENTIFICATION</scope>
</reference>
<evidence type="ECO:0000313" key="2">
    <source>
        <dbReference type="Proteomes" id="UP001501940"/>
    </source>
</evidence>
<name>A0A3Q1C2D6_AMPOC</name>
<reference evidence="1" key="2">
    <citation type="submission" date="2025-08" db="UniProtKB">
        <authorList>
            <consortium name="Ensembl"/>
        </authorList>
    </citation>
    <scope>IDENTIFICATION</scope>
</reference>
<reference evidence="1 2" key="1">
    <citation type="submission" date="2022-01" db="EMBL/GenBank/DDBJ databases">
        <title>A chromosome-scale genome assembly of the false clownfish, Amphiprion ocellaris.</title>
        <authorList>
            <person name="Ryu T."/>
        </authorList>
    </citation>
    <scope>NUCLEOTIDE SEQUENCE [LARGE SCALE GENOMIC DNA]</scope>
</reference>
<sequence length="98" mass="11433">MVLLGPWGRGCLERDWRPKAPETVELLDVLQLMTNCYLVMTWSVPQVSNGTWFHQLKLRYFDHLLRENMTAVVACEDPATWTLPAVSYKRHNSSFKHT</sequence>
<keyword evidence="2" id="KW-1185">Reference proteome</keyword>
<organism evidence="1 2">
    <name type="scientific">Amphiprion ocellaris</name>
    <name type="common">Clown anemonefish</name>
    <dbReference type="NCBI Taxonomy" id="80972"/>
    <lineage>
        <taxon>Eukaryota</taxon>
        <taxon>Metazoa</taxon>
        <taxon>Chordata</taxon>
        <taxon>Craniata</taxon>
        <taxon>Vertebrata</taxon>
        <taxon>Euteleostomi</taxon>
        <taxon>Actinopterygii</taxon>
        <taxon>Neopterygii</taxon>
        <taxon>Teleostei</taxon>
        <taxon>Neoteleostei</taxon>
        <taxon>Acanthomorphata</taxon>
        <taxon>Ovalentaria</taxon>
        <taxon>Pomacentridae</taxon>
        <taxon>Amphiprion</taxon>
    </lineage>
</organism>
<dbReference type="Proteomes" id="UP001501940">
    <property type="component" value="Chromosome 17"/>
</dbReference>
<protein>
    <submittedName>
        <fullName evidence="1">Uncharacterized protein</fullName>
    </submittedName>
</protein>
<dbReference type="AlphaFoldDB" id="A0A3Q1C2D6"/>
<proteinExistence type="predicted"/>
<accession>A0A3Q1C2D6</accession>